<name>A0ABW4SI71_9BACL</name>
<keyword evidence="2" id="KW-1133">Transmembrane helix</keyword>
<evidence type="ECO:0000256" key="2">
    <source>
        <dbReference type="SAM" id="Phobius"/>
    </source>
</evidence>
<keyword evidence="5" id="KW-1185">Reference proteome</keyword>
<keyword evidence="4" id="KW-0328">Glycosyltransferase</keyword>
<dbReference type="RefSeq" id="WP_381539257.1">
    <property type="nucleotide sequence ID" value="NZ_JBHUGI010000034.1"/>
</dbReference>
<keyword evidence="2" id="KW-0812">Transmembrane</keyword>
<feature type="domain" description="Glycosyltransferase 2-like" evidence="3">
    <location>
        <begin position="6"/>
        <end position="108"/>
    </location>
</feature>
<accession>A0ABW4SI71</accession>
<keyword evidence="4" id="KW-0808">Transferase</keyword>
<dbReference type="EC" id="2.4.-.-" evidence="4"/>
<protein>
    <submittedName>
        <fullName evidence="4">Glycosyltransferase family 2 protein</fullName>
        <ecNumber evidence="4">2.4.-.-</ecNumber>
    </submittedName>
</protein>
<dbReference type="InterPro" id="IPR029044">
    <property type="entry name" value="Nucleotide-diphossugar_trans"/>
</dbReference>
<reference evidence="5" key="1">
    <citation type="journal article" date="2019" name="Int. J. Syst. Evol. Microbiol.">
        <title>The Global Catalogue of Microorganisms (GCM) 10K type strain sequencing project: providing services to taxonomists for standard genome sequencing and annotation.</title>
        <authorList>
            <consortium name="The Broad Institute Genomics Platform"/>
            <consortium name="The Broad Institute Genome Sequencing Center for Infectious Disease"/>
            <person name="Wu L."/>
            <person name="Ma J."/>
        </authorList>
    </citation>
    <scope>NUCLEOTIDE SEQUENCE [LARGE SCALE GENOMIC DNA]</scope>
    <source>
        <strain evidence="5">CGMCC 4.7177</strain>
    </source>
</reference>
<gene>
    <name evidence="4" type="ORF">ACFSFY_14565</name>
</gene>
<dbReference type="GO" id="GO:0016757">
    <property type="term" value="F:glycosyltransferase activity"/>
    <property type="evidence" value="ECO:0007669"/>
    <property type="project" value="UniProtKB-KW"/>
</dbReference>
<dbReference type="EMBL" id="JBHUGI010000034">
    <property type="protein sequence ID" value="MFD1929263.1"/>
    <property type="molecule type" value="Genomic_DNA"/>
</dbReference>
<evidence type="ECO:0000256" key="1">
    <source>
        <dbReference type="ARBA" id="ARBA00006739"/>
    </source>
</evidence>
<dbReference type="InterPro" id="IPR001173">
    <property type="entry name" value="Glyco_trans_2-like"/>
</dbReference>
<dbReference type="Pfam" id="PF00535">
    <property type="entry name" value="Glycos_transf_2"/>
    <property type="match status" value="1"/>
</dbReference>
<comment type="similarity">
    <text evidence="1">Belongs to the glycosyltransferase 2 family.</text>
</comment>
<comment type="caution">
    <text evidence="4">The sequence shown here is derived from an EMBL/GenBank/DDBJ whole genome shotgun (WGS) entry which is preliminary data.</text>
</comment>
<sequence length="299" mass="34844">METPLSVIITTYNRKTLLKRCLDSVKNQKYSNYQIIVVDDHSEPSYENEIISEYPDIKYIVQEENGGPGIARNTGILIADNNYVILMDDDDVFKEEAFTKINSFIQTSFDNSFPVFNFLISNARVEKICDYHIYSFKELIEGKLQGDLLHVINKKSFLEVNDYKFPNYKIGAESLLWYKIALDYGLPVVNEVLVNLGEDAKDRLTNIDRQVNSSLEFASFQLSIIKNYQSHLLTSGNKNFLIKKYQGAIMYLLLSGQKLKAIYYWIKLFKYTYKHILLLFLFILPKKSIIQLLKIYRKV</sequence>
<proteinExistence type="inferred from homology"/>
<dbReference type="Gene3D" id="3.90.550.10">
    <property type="entry name" value="Spore Coat Polysaccharide Biosynthesis Protein SpsA, Chain A"/>
    <property type="match status" value="1"/>
</dbReference>
<evidence type="ECO:0000313" key="4">
    <source>
        <dbReference type="EMBL" id="MFD1929263.1"/>
    </source>
</evidence>
<dbReference type="Proteomes" id="UP001597218">
    <property type="component" value="Unassembled WGS sequence"/>
</dbReference>
<keyword evidence="2" id="KW-0472">Membrane</keyword>
<dbReference type="SUPFAM" id="SSF53448">
    <property type="entry name" value="Nucleotide-diphospho-sugar transferases"/>
    <property type="match status" value="1"/>
</dbReference>
<dbReference type="CDD" id="cd00761">
    <property type="entry name" value="Glyco_tranf_GTA_type"/>
    <property type="match status" value="1"/>
</dbReference>
<dbReference type="PANTHER" id="PTHR22916:SF3">
    <property type="entry name" value="UDP-GLCNAC:BETAGAL BETA-1,3-N-ACETYLGLUCOSAMINYLTRANSFERASE-LIKE PROTEIN 1"/>
    <property type="match status" value="1"/>
</dbReference>
<feature type="transmembrane region" description="Helical" evidence="2">
    <location>
        <begin position="272"/>
        <end position="293"/>
    </location>
</feature>
<dbReference type="PANTHER" id="PTHR22916">
    <property type="entry name" value="GLYCOSYLTRANSFERASE"/>
    <property type="match status" value="1"/>
</dbReference>
<evidence type="ECO:0000313" key="5">
    <source>
        <dbReference type="Proteomes" id="UP001597218"/>
    </source>
</evidence>
<organism evidence="4 5">
    <name type="scientific">Sporosarcina siberiensis</name>
    <dbReference type="NCBI Taxonomy" id="1365606"/>
    <lineage>
        <taxon>Bacteria</taxon>
        <taxon>Bacillati</taxon>
        <taxon>Bacillota</taxon>
        <taxon>Bacilli</taxon>
        <taxon>Bacillales</taxon>
        <taxon>Caryophanaceae</taxon>
        <taxon>Sporosarcina</taxon>
    </lineage>
</organism>
<evidence type="ECO:0000259" key="3">
    <source>
        <dbReference type="Pfam" id="PF00535"/>
    </source>
</evidence>